<dbReference type="InterPro" id="IPR001242">
    <property type="entry name" value="Condensation_dom"/>
</dbReference>
<evidence type="ECO:0000256" key="2">
    <source>
        <dbReference type="ARBA" id="ARBA00006432"/>
    </source>
</evidence>
<dbReference type="SUPFAM" id="SSF47336">
    <property type="entry name" value="ACP-like"/>
    <property type="match status" value="1"/>
</dbReference>
<protein>
    <recommendedName>
        <fullName evidence="5">Carrier domain-containing protein</fullName>
    </recommendedName>
</protein>
<feature type="non-terminal residue" evidence="6">
    <location>
        <position position="1032"/>
    </location>
</feature>
<dbReference type="PROSITE" id="PS00455">
    <property type="entry name" value="AMP_BINDING"/>
    <property type="match status" value="1"/>
</dbReference>
<dbReference type="RefSeq" id="WP_155731935.1">
    <property type="nucleotide sequence ID" value="NZ_AUXZ01000082.1"/>
</dbReference>
<comment type="cofactor">
    <cofactor evidence="1">
        <name>pantetheine 4'-phosphate</name>
        <dbReference type="ChEBI" id="CHEBI:47942"/>
    </cofactor>
</comment>
<dbReference type="SUPFAM" id="SSF52777">
    <property type="entry name" value="CoA-dependent acyltransferases"/>
    <property type="match status" value="2"/>
</dbReference>
<dbReference type="Gene3D" id="3.30.300.30">
    <property type="match status" value="1"/>
</dbReference>
<evidence type="ECO:0000256" key="1">
    <source>
        <dbReference type="ARBA" id="ARBA00001957"/>
    </source>
</evidence>
<dbReference type="Gene3D" id="2.30.38.10">
    <property type="entry name" value="Luciferase, Domain 3"/>
    <property type="match status" value="1"/>
</dbReference>
<comment type="similarity">
    <text evidence="2">Belongs to the ATP-dependent AMP-binding enzyme family.</text>
</comment>
<feature type="domain" description="Carrier" evidence="5">
    <location>
        <begin position="971"/>
        <end position="1032"/>
    </location>
</feature>
<accession>A0A167DRJ9</accession>
<dbReference type="FunFam" id="1.10.1200.10:FF:000005">
    <property type="entry name" value="Nonribosomal peptide synthetase 1"/>
    <property type="match status" value="1"/>
</dbReference>
<dbReference type="InterPro" id="IPR010071">
    <property type="entry name" value="AA_adenyl_dom"/>
</dbReference>
<evidence type="ECO:0000313" key="7">
    <source>
        <dbReference type="Proteomes" id="UP000076503"/>
    </source>
</evidence>
<sequence>MNKPRTRLPLSLPQSDIFWDQLRNENSPVYNVGGYIKCRKLDIEKITRAHEKVVNGNDAFGIRVNYDADEVYQYISDERDTDLAFIDFSAHSDALTKAKYWLKQVFESPVPFIDTFLFKTWLVKVEEDQYWYVAFAHHLMMDGWGFSNWAKEISRLYNQCTDDESKGITPLALNTVVLKDQEYQKSERYLKDRAYWQTRYHEDNSSIIRANYANEFDHSRACPSRRLELPLSRDFYQQIKDLSQELKVSISHILLGVLSKYFSSAYSASSLCFGIPVHNRRKFSEKKMIGVFTGVNPFNVEIEPGQTFRDLVSEIARQQKSDFRHQRYPISHISRDLGITAHGNAVYEIMFNFLQLDYRDLSFDSYQGELNYVSHNHNKTPLVITLWDGGAEKIELQFEYSQSCFVEQEVQALSERILLLLQSFLHSPDTLLSDVDVLVPAEKALLLTENQSHMETPLSQLCTHEFFEARASLHPEQEALRCNGTSMTYGDLNCRANQLAHYLKAQGVKPDNVVGVCVERSLDMVVAILAILKAGGAYLPLDPDYPESRLAYMVEDSCVDIVLTQTQLKDSFPFLESRALCLDNAKFAVRLATMPSDNLPVSSLGLCAEHLAYLIYTSGSTGRPKGVMVEHRNTAALLTWALDFYSRETLGCVLASTSMCFDLSIFEMFAPLAAGGSVLIVKNILDFSETDDIDKVTLVNTVPSAAQALLTGIKLPAKLRTINLAGEALKQDLVDSLYQAGFSSVYDLYGPSEDTTYSTCKLRIANGRASIGTGIANTQLYVLTPSGQLAPKGVSGELYIGGAGLARGYLNRPKLNDEKFVANPFYDGLDSNSSKRLYRTGDLVRWLPCGELEYLGRLDHQVKIRGFRVELGEIEHVLTVDTGVREAVVLARETAENSKRLVGYLVIDDSIEDEASFLDGLRSHMKQVLPEYMVPSALMVLESLPLTANGKLDRNALPEPEAGFLRGMYVAPQTKTEKILCRIWQEVLELEQVGIQDNFFELGGHSLQVTKLVAHIGEACEVTLSLREIFNQ</sequence>
<dbReference type="InterPro" id="IPR045851">
    <property type="entry name" value="AMP-bd_C_sf"/>
</dbReference>
<dbReference type="AlphaFoldDB" id="A0A167DRJ9"/>
<dbReference type="EMBL" id="AUXZ01000082">
    <property type="protein sequence ID" value="KZN49255.1"/>
    <property type="molecule type" value="Genomic_DNA"/>
</dbReference>
<dbReference type="Gene3D" id="3.30.559.10">
    <property type="entry name" value="Chloramphenicol acetyltransferase-like domain"/>
    <property type="match status" value="1"/>
</dbReference>
<reference evidence="6 7" key="1">
    <citation type="submission" date="2013-07" db="EMBL/GenBank/DDBJ databases">
        <title>Comparative Genomic and Metabolomic Analysis of Twelve Strains of Pseudoalteromonas luteoviolacea.</title>
        <authorList>
            <person name="Vynne N.G."/>
            <person name="Mansson M."/>
            <person name="Gram L."/>
        </authorList>
    </citation>
    <scope>NUCLEOTIDE SEQUENCE [LARGE SCALE GENOMIC DNA]</scope>
    <source>
        <strain evidence="6 7">H33</strain>
    </source>
</reference>
<dbReference type="InterPro" id="IPR023213">
    <property type="entry name" value="CAT-like_dom_sf"/>
</dbReference>
<dbReference type="GO" id="GO:0044550">
    <property type="term" value="P:secondary metabolite biosynthetic process"/>
    <property type="evidence" value="ECO:0007669"/>
    <property type="project" value="TreeGrafter"/>
</dbReference>
<name>A0A167DRJ9_9GAMM</name>
<dbReference type="OrthoDB" id="6303274at2"/>
<dbReference type="SUPFAM" id="SSF56801">
    <property type="entry name" value="Acetyl-CoA synthetase-like"/>
    <property type="match status" value="1"/>
</dbReference>
<dbReference type="PROSITE" id="PS00012">
    <property type="entry name" value="PHOSPHOPANTETHEINE"/>
    <property type="match status" value="1"/>
</dbReference>
<dbReference type="Pfam" id="PF00668">
    <property type="entry name" value="Condensation"/>
    <property type="match status" value="1"/>
</dbReference>
<keyword evidence="4" id="KW-0597">Phosphoprotein</keyword>
<dbReference type="InterPro" id="IPR036736">
    <property type="entry name" value="ACP-like_sf"/>
</dbReference>
<dbReference type="NCBIfam" id="TIGR01733">
    <property type="entry name" value="AA-adenyl-dom"/>
    <property type="match status" value="1"/>
</dbReference>
<organism evidence="6 7">
    <name type="scientific">Pseudoalteromonas luteoviolacea H33</name>
    <dbReference type="NCBI Taxonomy" id="1365251"/>
    <lineage>
        <taxon>Bacteria</taxon>
        <taxon>Pseudomonadati</taxon>
        <taxon>Pseudomonadota</taxon>
        <taxon>Gammaproteobacteria</taxon>
        <taxon>Alteromonadales</taxon>
        <taxon>Pseudoalteromonadaceae</taxon>
        <taxon>Pseudoalteromonas</taxon>
    </lineage>
</organism>
<dbReference type="InterPro" id="IPR006162">
    <property type="entry name" value="Ppantetheine_attach_site"/>
</dbReference>
<dbReference type="GO" id="GO:0031177">
    <property type="term" value="F:phosphopantetheine binding"/>
    <property type="evidence" value="ECO:0007669"/>
    <property type="project" value="TreeGrafter"/>
</dbReference>
<dbReference type="PROSITE" id="PS50075">
    <property type="entry name" value="CARRIER"/>
    <property type="match status" value="1"/>
</dbReference>
<dbReference type="PANTHER" id="PTHR45527:SF1">
    <property type="entry name" value="FATTY ACID SYNTHASE"/>
    <property type="match status" value="1"/>
</dbReference>
<dbReference type="Pfam" id="PF00501">
    <property type="entry name" value="AMP-binding"/>
    <property type="match status" value="1"/>
</dbReference>
<evidence type="ECO:0000259" key="5">
    <source>
        <dbReference type="PROSITE" id="PS50075"/>
    </source>
</evidence>
<dbReference type="GO" id="GO:0005737">
    <property type="term" value="C:cytoplasm"/>
    <property type="evidence" value="ECO:0007669"/>
    <property type="project" value="TreeGrafter"/>
</dbReference>
<dbReference type="InterPro" id="IPR020845">
    <property type="entry name" value="AMP-binding_CS"/>
</dbReference>
<dbReference type="Pfam" id="PF13193">
    <property type="entry name" value="AMP-binding_C"/>
    <property type="match status" value="1"/>
</dbReference>
<dbReference type="FunFam" id="3.30.300.30:FF:000010">
    <property type="entry name" value="Enterobactin synthetase component F"/>
    <property type="match status" value="1"/>
</dbReference>
<comment type="caution">
    <text evidence="6">The sequence shown here is derived from an EMBL/GenBank/DDBJ whole genome shotgun (WGS) entry which is preliminary data.</text>
</comment>
<evidence type="ECO:0000313" key="6">
    <source>
        <dbReference type="EMBL" id="KZN49255.1"/>
    </source>
</evidence>
<dbReference type="Gene3D" id="3.40.50.980">
    <property type="match status" value="2"/>
</dbReference>
<dbReference type="InterPro" id="IPR000873">
    <property type="entry name" value="AMP-dep_synth/lig_dom"/>
</dbReference>
<dbReference type="Gene3D" id="1.10.1200.10">
    <property type="entry name" value="ACP-like"/>
    <property type="match status" value="1"/>
</dbReference>
<evidence type="ECO:0000256" key="3">
    <source>
        <dbReference type="ARBA" id="ARBA00022450"/>
    </source>
</evidence>
<evidence type="ECO:0000256" key="4">
    <source>
        <dbReference type="ARBA" id="ARBA00022553"/>
    </source>
</evidence>
<dbReference type="FunFam" id="3.40.50.980:FF:000001">
    <property type="entry name" value="Non-ribosomal peptide synthetase"/>
    <property type="match status" value="1"/>
</dbReference>
<gene>
    <name evidence="6" type="ORF">N476_19595</name>
</gene>
<dbReference type="Proteomes" id="UP000076503">
    <property type="component" value="Unassembled WGS sequence"/>
</dbReference>
<dbReference type="InterPro" id="IPR025110">
    <property type="entry name" value="AMP-bd_C"/>
</dbReference>
<dbReference type="Pfam" id="PF00550">
    <property type="entry name" value="PP-binding"/>
    <property type="match status" value="1"/>
</dbReference>
<dbReference type="GO" id="GO:0003824">
    <property type="term" value="F:catalytic activity"/>
    <property type="evidence" value="ECO:0007669"/>
    <property type="project" value="InterPro"/>
</dbReference>
<dbReference type="InterPro" id="IPR009081">
    <property type="entry name" value="PP-bd_ACP"/>
</dbReference>
<proteinExistence type="inferred from homology"/>
<dbReference type="Gene3D" id="3.30.559.30">
    <property type="entry name" value="Nonribosomal peptide synthetase, condensation domain"/>
    <property type="match status" value="1"/>
</dbReference>
<dbReference type="PANTHER" id="PTHR45527">
    <property type="entry name" value="NONRIBOSOMAL PEPTIDE SYNTHETASE"/>
    <property type="match status" value="1"/>
</dbReference>
<dbReference type="GO" id="GO:0043041">
    <property type="term" value="P:amino acid activation for nonribosomal peptide biosynthetic process"/>
    <property type="evidence" value="ECO:0007669"/>
    <property type="project" value="TreeGrafter"/>
</dbReference>
<keyword evidence="3" id="KW-0596">Phosphopantetheine</keyword>